<dbReference type="AlphaFoldDB" id="A0AAJ6NU53"/>
<name>A0AAJ6NU53_9CYAN</name>
<evidence type="ECO:0000256" key="1">
    <source>
        <dbReference type="SAM" id="SignalP"/>
    </source>
</evidence>
<dbReference type="RefSeq" id="WP_281483922.1">
    <property type="nucleotide sequence ID" value="NZ_CP124543.1"/>
</dbReference>
<evidence type="ECO:0000313" key="2">
    <source>
        <dbReference type="EMBL" id="WGV26677.1"/>
    </source>
</evidence>
<organism evidence="2 3">
    <name type="scientific">Halotia branconii CENA392</name>
    <dbReference type="NCBI Taxonomy" id="1539056"/>
    <lineage>
        <taxon>Bacteria</taxon>
        <taxon>Bacillati</taxon>
        <taxon>Cyanobacteriota</taxon>
        <taxon>Cyanophyceae</taxon>
        <taxon>Nostocales</taxon>
        <taxon>Nodulariaceae</taxon>
        <taxon>Halotia</taxon>
    </lineage>
</organism>
<protein>
    <submittedName>
        <fullName evidence="2">Metallophosphoesterase</fullName>
    </submittedName>
</protein>
<reference evidence="2 3" key="1">
    <citation type="journal article" date="2023" name="Limnol Oceanogr Lett">
        <title>Environmental adaptations by the intertidal Antarctic cyanobacterium Halotia branconii CENA392 as revealed using long-read genome sequencing.</title>
        <authorList>
            <person name="Dextro R.B."/>
            <person name="Delbaje E."/>
            <person name="Freitas P.N.N."/>
            <person name="Geraldes V."/>
            <person name="Pinto E."/>
            <person name="Long P.F."/>
            <person name="Fiore M.F."/>
        </authorList>
    </citation>
    <scope>NUCLEOTIDE SEQUENCE [LARGE SCALE GENOMIC DNA]</scope>
    <source>
        <strain evidence="2 3">CENA392</strain>
    </source>
</reference>
<accession>A0AAJ6NU53</accession>
<dbReference type="Proteomes" id="UP001223520">
    <property type="component" value="Chromosome"/>
</dbReference>
<keyword evidence="3" id="KW-1185">Reference proteome</keyword>
<dbReference type="InterPro" id="IPR029052">
    <property type="entry name" value="Metallo-depent_PP-like"/>
</dbReference>
<feature type="signal peptide" evidence="1">
    <location>
        <begin position="1"/>
        <end position="20"/>
    </location>
</feature>
<feature type="chain" id="PRO_5042616594" evidence="1">
    <location>
        <begin position="21"/>
        <end position="350"/>
    </location>
</feature>
<dbReference type="KEGG" id="hbq:QI031_03990"/>
<proteinExistence type="predicted"/>
<dbReference type="SUPFAM" id="SSF56300">
    <property type="entry name" value="Metallo-dependent phosphatases"/>
    <property type="match status" value="1"/>
</dbReference>
<gene>
    <name evidence="2" type="ORF">QI031_03990</name>
</gene>
<dbReference type="EMBL" id="CP124543">
    <property type="protein sequence ID" value="WGV26677.1"/>
    <property type="molecule type" value="Genomic_DNA"/>
</dbReference>
<sequence>MKFKKLLGALVPFCLFGISATFVSSTSAQPPFQRNYSPRGFDNNRDARSFDFALIGDLPYDARQEEEYPNLIKDINQSSVRFIIHDGDFKSGSSLCSNEVFLQRSQLFQQFRHPLVYIFGDNEWTDCHRPAAGEYDPIERLAKLRELFTQGDRSLGQRTIELERQSDNPQYSKFRENVYWTAGNVLFVGIHVVGSNNNLGRNAENDAEYAERNAANLVWLKKAFALAKANKNLGLVITIHANPDNFDVPADAEQNGFRDFINALQAELQDYSQPVMLVHGDSHYFRIDKPLNTASGTVVTNFTRVETFGSPNVHWLKVTVNPSNPNLFEVNQEIVPPYPQSGERDYKFRY</sequence>
<evidence type="ECO:0000313" key="3">
    <source>
        <dbReference type="Proteomes" id="UP001223520"/>
    </source>
</evidence>
<keyword evidence="1" id="KW-0732">Signal</keyword>